<evidence type="ECO:0000256" key="3">
    <source>
        <dbReference type="ARBA" id="ARBA00022679"/>
    </source>
</evidence>
<dbReference type="PANTHER" id="PTHR45753:SF3">
    <property type="entry name" value="ORNITHINE TRANSCARBAMYLASE, MITOCHONDRIAL"/>
    <property type="match status" value="1"/>
</dbReference>
<feature type="domain" description="Aspartate/ornithine carbamoyltransferase carbamoyl-P binding" evidence="8">
    <location>
        <begin position="6"/>
        <end position="143"/>
    </location>
</feature>
<comment type="caution">
    <text evidence="9">The sequence shown here is derived from an EMBL/GenBank/DDBJ whole genome shotgun (WGS) entry which is preliminary data.</text>
</comment>
<dbReference type="EMBL" id="QPID01000012">
    <property type="protein sequence ID" value="RCU45097.1"/>
    <property type="molecule type" value="Genomic_DNA"/>
</dbReference>
<dbReference type="InterPro" id="IPR006130">
    <property type="entry name" value="Asp/Orn_carbamoylTrfase"/>
</dbReference>
<dbReference type="Proteomes" id="UP000252558">
    <property type="component" value="Unassembled WGS sequence"/>
</dbReference>
<name>A0A368N3F6_9GAMM</name>
<sequence>MKPLNHLLTLKDLDKEQILHLLDQAAKIKAAPQDYANALRGKSVVMLFEKPSLRTRVSFDIGLNKMGGHAVYLDQQNGELGARETVKDFGANISCWADGIVARVFKQSTLEQLATGGSIPVINALSDLYHPCQALADFLALQEKLGDPSKVKLAYVGDGNNVTHSLMLLAAQIGAEMVVVCPPGYNVDGQVVVDCQAINARTGGKLTISSELSALNGVDAIYADTWVSMGDSTPLDQIKAVFSSYQINAELMANTGAKFFMHCQPAHREYEVTSEVLDGEQSLILPQAENRMWAQNSVMLELLK</sequence>
<protein>
    <recommendedName>
        <fullName evidence="2 5">Ornithine carbamoyltransferase</fullName>
        <ecNumber evidence="2 5">2.1.3.3</ecNumber>
    </recommendedName>
</protein>
<dbReference type="FunFam" id="3.40.50.1370:FF:000008">
    <property type="entry name" value="Ornithine carbamoyltransferase"/>
    <property type="match status" value="1"/>
</dbReference>
<dbReference type="GO" id="GO:0019240">
    <property type="term" value="P:citrulline biosynthetic process"/>
    <property type="evidence" value="ECO:0007669"/>
    <property type="project" value="TreeGrafter"/>
</dbReference>
<evidence type="ECO:0000256" key="6">
    <source>
        <dbReference type="RuleBase" id="RU003634"/>
    </source>
</evidence>
<keyword evidence="3 6" id="KW-0808">Transferase</keyword>
<feature type="domain" description="Aspartate/ornithine carbamoyltransferase Asp/Orn-binding" evidence="7">
    <location>
        <begin position="150"/>
        <end position="300"/>
    </location>
</feature>
<evidence type="ECO:0000259" key="8">
    <source>
        <dbReference type="Pfam" id="PF02729"/>
    </source>
</evidence>
<dbReference type="NCBIfam" id="NF011380">
    <property type="entry name" value="PRK14805.1"/>
    <property type="match status" value="1"/>
</dbReference>
<evidence type="ECO:0000256" key="4">
    <source>
        <dbReference type="ARBA" id="ARBA00048772"/>
    </source>
</evidence>
<dbReference type="AlphaFoldDB" id="A0A368N3F6"/>
<dbReference type="PRINTS" id="PR00102">
    <property type="entry name" value="OTCASE"/>
</dbReference>
<accession>A0A368N3F6</accession>
<evidence type="ECO:0000256" key="5">
    <source>
        <dbReference type="NCBIfam" id="TIGR00658"/>
    </source>
</evidence>
<evidence type="ECO:0000313" key="9">
    <source>
        <dbReference type="EMBL" id="RCU45097.1"/>
    </source>
</evidence>
<dbReference type="PRINTS" id="PR00100">
    <property type="entry name" value="AOTCASE"/>
</dbReference>
<dbReference type="GO" id="GO:0042450">
    <property type="term" value="P:L-arginine biosynthetic process via ornithine"/>
    <property type="evidence" value="ECO:0007669"/>
    <property type="project" value="UniProtKB-UniRule"/>
</dbReference>
<dbReference type="GO" id="GO:0004585">
    <property type="term" value="F:ornithine carbamoyltransferase activity"/>
    <property type="evidence" value="ECO:0007669"/>
    <property type="project" value="UniProtKB-UniRule"/>
</dbReference>
<dbReference type="Pfam" id="PF00185">
    <property type="entry name" value="OTCace"/>
    <property type="match status" value="1"/>
</dbReference>
<evidence type="ECO:0000259" key="7">
    <source>
        <dbReference type="Pfam" id="PF00185"/>
    </source>
</evidence>
<organism evidence="9 10">
    <name type="scientific">Corallincola holothuriorum</name>
    <dbReference type="NCBI Taxonomy" id="2282215"/>
    <lineage>
        <taxon>Bacteria</taxon>
        <taxon>Pseudomonadati</taxon>
        <taxon>Pseudomonadota</taxon>
        <taxon>Gammaproteobacteria</taxon>
        <taxon>Alteromonadales</taxon>
        <taxon>Psychromonadaceae</taxon>
        <taxon>Corallincola</taxon>
    </lineage>
</organism>
<reference evidence="9 10" key="1">
    <citation type="submission" date="2018-07" db="EMBL/GenBank/DDBJ databases">
        <title>Corallincola holothuriorum sp. nov., a new facultative anaerobe isolated from sea cucumber Apostichopus japonicus.</title>
        <authorList>
            <person name="Xia H."/>
        </authorList>
    </citation>
    <scope>NUCLEOTIDE SEQUENCE [LARGE SCALE GENOMIC DNA]</scope>
    <source>
        <strain evidence="9 10">C4</strain>
    </source>
</reference>
<gene>
    <name evidence="9" type="ORF">DU002_16850</name>
</gene>
<dbReference type="GO" id="GO:0016597">
    <property type="term" value="F:amino acid binding"/>
    <property type="evidence" value="ECO:0007669"/>
    <property type="project" value="InterPro"/>
</dbReference>
<proteinExistence type="inferred from homology"/>
<dbReference type="Pfam" id="PF02729">
    <property type="entry name" value="OTCace_N"/>
    <property type="match status" value="1"/>
</dbReference>
<evidence type="ECO:0000256" key="1">
    <source>
        <dbReference type="ARBA" id="ARBA00007805"/>
    </source>
</evidence>
<dbReference type="InterPro" id="IPR002292">
    <property type="entry name" value="Orn/put_carbamltrans"/>
</dbReference>
<evidence type="ECO:0000256" key="2">
    <source>
        <dbReference type="ARBA" id="ARBA00013007"/>
    </source>
</evidence>
<dbReference type="NCBIfam" id="NF001986">
    <property type="entry name" value="PRK00779.1"/>
    <property type="match status" value="1"/>
</dbReference>
<dbReference type="PANTHER" id="PTHR45753">
    <property type="entry name" value="ORNITHINE CARBAMOYLTRANSFERASE, MITOCHONDRIAL"/>
    <property type="match status" value="1"/>
</dbReference>
<dbReference type="SUPFAM" id="SSF53671">
    <property type="entry name" value="Aspartate/ornithine carbamoyltransferase"/>
    <property type="match status" value="1"/>
</dbReference>
<dbReference type="RefSeq" id="WP_114339616.1">
    <property type="nucleotide sequence ID" value="NZ_QPID01000012.1"/>
</dbReference>
<comment type="catalytic activity">
    <reaction evidence="4">
        <text>carbamoyl phosphate + L-ornithine = L-citrulline + phosphate + H(+)</text>
        <dbReference type="Rhea" id="RHEA:19513"/>
        <dbReference type="ChEBI" id="CHEBI:15378"/>
        <dbReference type="ChEBI" id="CHEBI:43474"/>
        <dbReference type="ChEBI" id="CHEBI:46911"/>
        <dbReference type="ChEBI" id="CHEBI:57743"/>
        <dbReference type="ChEBI" id="CHEBI:58228"/>
        <dbReference type="EC" id="2.1.3.3"/>
    </reaction>
</comment>
<dbReference type="InterPro" id="IPR006132">
    <property type="entry name" value="Asp/Orn_carbamoyltranf_P-bd"/>
</dbReference>
<evidence type="ECO:0000313" key="10">
    <source>
        <dbReference type="Proteomes" id="UP000252558"/>
    </source>
</evidence>
<dbReference type="EC" id="2.1.3.3" evidence="2 5"/>
<comment type="similarity">
    <text evidence="1">Belongs to the aspartate/ornithine carbamoyltransferase superfamily. OTCase family.</text>
</comment>
<keyword evidence="10" id="KW-1185">Reference proteome</keyword>
<dbReference type="NCBIfam" id="TIGR00658">
    <property type="entry name" value="orni_carb_tr"/>
    <property type="match status" value="1"/>
</dbReference>
<dbReference type="OrthoDB" id="9802587at2"/>
<dbReference type="InterPro" id="IPR036901">
    <property type="entry name" value="Asp/Orn_carbamoylTrfase_sf"/>
</dbReference>
<dbReference type="InterPro" id="IPR006131">
    <property type="entry name" value="Asp_carbamoyltransf_Asp/Orn-bd"/>
</dbReference>
<dbReference type="Gene3D" id="3.40.50.1370">
    <property type="entry name" value="Aspartate/ornithine carbamoyltransferase"/>
    <property type="match status" value="2"/>
</dbReference>